<protein>
    <submittedName>
        <fullName evidence="2">Uncharacterized protein</fullName>
    </submittedName>
</protein>
<evidence type="ECO:0000256" key="1">
    <source>
        <dbReference type="SAM" id="MobiDB-lite"/>
    </source>
</evidence>
<gene>
    <name evidence="2" type="ORF">EV702DRAFT_1058055</name>
</gene>
<dbReference type="EMBL" id="JABBWD010000001">
    <property type="protein sequence ID" value="KAG1784209.1"/>
    <property type="molecule type" value="Genomic_DNA"/>
</dbReference>
<dbReference type="Proteomes" id="UP000714275">
    <property type="component" value="Unassembled WGS sequence"/>
</dbReference>
<comment type="caution">
    <text evidence="2">The sequence shown here is derived from an EMBL/GenBank/DDBJ whole genome shotgun (WGS) entry which is preliminary data.</text>
</comment>
<proteinExistence type="predicted"/>
<name>A0A9P7A841_9AGAM</name>
<feature type="region of interest" description="Disordered" evidence="1">
    <location>
        <begin position="95"/>
        <end position="122"/>
    </location>
</feature>
<evidence type="ECO:0000313" key="3">
    <source>
        <dbReference type="Proteomes" id="UP000714275"/>
    </source>
</evidence>
<reference evidence="2" key="1">
    <citation type="journal article" date="2020" name="New Phytol.">
        <title>Comparative genomics reveals dynamic genome evolution in host specialist ectomycorrhizal fungi.</title>
        <authorList>
            <person name="Lofgren L.A."/>
            <person name="Nguyen N.H."/>
            <person name="Vilgalys R."/>
            <person name="Ruytinx J."/>
            <person name="Liao H.L."/>
            <person name="Branco S."/>
            <person name="Kuo A."/>
            <person name="LaButti K."/>
            <person name="Lipzen A."/>
            <person name="Andreopoulos W."/>
            <person name="Pangilinan J."/>
            <person name="Riley R."/>
            <person name="Hundley H."/>
            <person name="Na H."/>
            <person name="Barry K."/>
            <person name="Grigoriev I.V."/>
            <person name="Stajich J.E."/>
            <person name="Kennedy P.G."/>
        </authorList>
    </citation>
    <scope>NUCLEOTIDE SEQUENCE</scope>
    <source>
        <strain evidence="2">DOB743</strain>
    </source>
</reference>
<sequence>MMRNRGTSSIRRILCPRHIFLSPSPESLQSDCVVNVATFSLARFPVPPDSASVPMSSSISSIEQDPLILYSKTLHDYTLKLWTESRRVAEEKARRKLARMDLEEEARKQSRNPPTTQRPHRP</sequence>
<accession>A0A9P7A841</accession>
<dbReference type="OrthoDB" id="2641543at2759"/>
<feature type="compositionally biased region" description="Polar residues" evidence="1">
    <location>
        <begin position="111"/>
        <end position="122"/>
    </location>
</feature>
<evidence type="ECO:0000313" key="2">
    <source>
        <dbReference type="EMBL" id="KAG1784209.1"/>
    </source>
</evidence>
<organism evidence="2 3">
    <name type="scientific">Suillus placidus</name>
    <dbReference type="NCBI Taxonomy" id="48579"/>
    <lineage>
        <taxon>Eukaryota</taxon>
        <taxon>Fungi</taxon>
        <taxon>Dikarya</taxon>
        <taxon>Basidiomycota</taxon>
        <taxon>Agaricomycotina</taxon>
        <taxon>Agaricomycetes</taxon>
        <taxon>Agaricomycetidae</taxon>
        <taxon>Boletales</taxon>
        <taxon>Suillineae</taxon>
        <taxon>Suillaceae</taxon>
        <taxon>Suillus</taxon>
    </lineage>
</organism>
<keyword evidence="3" id="KW-1185">Reference proteome</keyword>
<dbReference type="AlphaFoldDB" id="A0A9P7A841"/>
<feature type="compositionally biased region" description="Basic and acidic residues" evidence="1">
    <location>
        <begin position="95"/>
        <end position="108"/>
    </location>
</feature>